<accession>F6YAQ8</accession>
<reference evidence="2" key="4">
    <citation type="submission" date="2025-09" db="UniProtKB">
        <authorList>
            <consortium name="Ensembl"/>
        </authorList>
    </citation>
    <scope>IDENTIFICATION</scope>
    <source>
        <strain evidence="2">17573</strain>
    </source>
</reference>
<gene>
    <name evidence="2 4" type="primary">C5H4orf19</name>
</gene>
<evidence type="ECO:0000313" key="3">
    <source>
        <dbReference type="Proteomes" id="UP000006718"/>
    </source>
</evidence>
<evidence type="ECO:0000313" key="2">
    <source>
        <dbReference type="Ensembl" id="ENSMMUP00000012673.4"/>
    </source>
</evidence>
<sequence length="425" mass="45870">GGNRKTQVRGVWEYTSICQGVHLFIPVLQSLGHRKLPSPAQHWSRHHGVSRDGRPLARSFVLGEQQARGFSASVCPGRQPRPRGCRTSDSRGSSPSPAASLGRAGREVKLREKPNRQSPHSYLFDPVQVSSPGYVNEVNSCKLDEDDTDKLKGKWNSEVLVQKNDSQRQGSKKTESSSRTANPREPCWPHQGPLPQGDVGGEHHACGINGIGPAAAPQPAGNPSPAQDDRGSWTSTENTGVPPTQPFLEGGDTRKQDCVLLASEGTQVMRNGDSRAPSEAESFALEVQDRVFQIPAPDYLQHWGPAGDNIDHNEKDRVFKNHTEDESLEGIQPTVGERGLNTPFSGRRSWDSLNEDVETEVLSICFNEKGPAHATPVVDSGNRQEDAHGSNGDGDGEIVDEDAAVAEALAALEAATAGEDLDEAD</sequence>
<protein>
    <submittedName>
        <fullName evidence="2">Chromosome 5 C4orf19 homolog</fullName>
    </submittedName>
</protein>
<feature type="region of interest" description="Disordered" evidence="1">
    <location>
        <begin position="145"/>
        <end position="253"/>
    </location>
</feature>
<feature type="region of interest" description="Disordered" evidence="1">
    <location>
        <begin position="72"/>
        <end position="129"/>
    </location>
</feature>
<dbReference type="VEuPathDB" id="HostDB:ENSMMUG00000009691"/>
<dbReference type="Pfam" id="PF15770">
    <property type="entry name" value="DUF4699"/>
    <property type="match status" value="1"/>
</dbReference>
<evidence type="ECO:0000313" key="4">
    <source>
        <dbReference type="VGNC" id="VGNC:70629"/>
    </source>
</evidence>
<dbReference type="STRING" id="9544.ENSMMUP00000012673"/>
<dbReference type="PANTHER" id="PTHR16106:SF3">
    <property type="entry name" value="CHROMOSOME 4 OPEN READING FRAME 19"/>
    <property type="match status" value="1"/>
</dbReference>
<dbReference type="AlphaFoldDB" id="F6YAQ8"/>
<feature type="compositionally biased region" description="Polar residues" evidence="1">
    <location>
        <begin position="232"/>
        <end position="242"/>
    </location>
</feature>
<feature type="region of interest" description="Disordered" evidence="1">
    <location>
        <begin position="324"/>
        <end position="351"/>
    </location>
</feature>
<feature type="compositionally biased region" description="Basic and acidic residues" evidence="1">
    <location>
        <begin position="104"/>
        <end position="115"/>
    </location>
</feature>
<keyword evidence="3" id="KW-1185">Reference proteome</keyword>
<evidence type="ECO:0000256" key="1">
    <source>
        <dbReference type="SAM" id="MobiDB-lite"/>
    </source>
</evidence>
<dbReference type="InParanoid" id="F6YAQ8"/>
<dbReference type="Ensembl" id="ENSMMUT00000013526.4">
    <property type="protein sequence ID" value="ENSMMUP00000012673.4"/>
    <property type="gene ID" value="ENSMMUG00000009691.4"/>
</dbReference>
<dbReference type="Proteomes" id="UP000006718">
    <property type="component" value="Chromosome 5"/>
</dbReference>
<dbReference type="GO" id="GO:0051726">
    <property type="term" value="P:regulation of cell cycle"/>
    <property type="evidence" value="ECO:0007669"/>
    <property type="project" value="Ensembl"/>
</dbReference>
<feature type="region of interest" description="Disordered" evidence="1">
    <location>
        <begin position="368"/>
        <end position="402"/>
    </location>
</feature>
<dbReference type="PANTHER" id="PTHR16106">
    <property type="entry name" value="CHROMOSOME 4 OPEN READING FRAME 19"/>
    <property type="match status" value="1"/>
</dbReference>
<name>F6YAQ8_MACMU</name>
<dbReference type="VGNC" id="VGNC:70629">
    <property type="gene designation" value="C5H4orf19"/>
</dbReference>
<feature type="compositionally biased region" description="Low complexity" evidence="1">
    <location>
        <begin position="207"/>
        <end position="226"/>
    </location>
</feature>
<dbReference type="OMA" id="YPQLWGS"/>
<dbReference type="GeneTree" id="ENSGT00390000013778"/>
<reference evidence="2" key="2">
    <citation type="submission" date="2019-01" db="EMBL/GenBank/DDBJ databases">
        <authorList>
            <person name="Graves T."/>
            <person name="Eichler E.E."/>
            <person name="Wilson R.K."/>
        </authorList>
    </citation>
    <scope>NUCLEOTIDE SEQUENCE [LARGE SCALE GENOMIC DNA]</scope>
    <source>
        <strain evidence="2">17573</strain>
    </source>
</reference>
<organism evidence="2 3">
    <name type="scientific">Macaca mulatta</name>
    <name type="common">Rhesus macaque</name>
    <dbReference type="NCBI Taxonomy" id="9544"/>
    <lineage>
        <taxon>Eukaryota</taxon>
        <taxon>Metazoa</taxon>
        <taxon>Chordata</taxon>
        <taxon>Craniata</taxon>
        <taxon>Vertebrata</taxon>
        <taxon>Euteleostomi</taxon>
        <taxon>Mammalia</taxon>
        <taxon>Eutheria</taxon>
        <taxon>Euarchontoglires</taxon>
        <taxon>Primates</taxon>
        <taxon>Haplorrhini</taxon>
        <taxon>Catarrhini</taxon>
        <taxon>Cercopithecidae</taxon>
        <taxon>Cercopithecinae</taxon>
        <taxon>Macaca</taxon>
    </lineage>
</organism>
<proteinExistence type="predicted"/>
<reference evidence="3" key="1">
    <citation type="journal article" date="2007" name="Science">
        <title>Evolutionary and biomedical insights from the rhesus macaque genome.</title>
        <authorList>
            <person name="Gibbs R.A."/>
            <person name="Rogers J."/>
            <person name="Katze M.G."/>
            <person name="Bumgarner R."/>
            <person name="Weinstock G.M."/>
            <person name="Mardis E.R."/>
            <person name="Remington K.A."/>
            <person name="Strausberg R.L."/>
            <person name="Venter J.C."/>
            <person name="Wilson R.K."/>
            <person name="Batzer M.A."/>
            <person name="Bustamante C.D."/>
            <person name="Eichler E.E."/>
            <person name="Hahn M.W."/>
            <person name="Hardison R.C."/>
            <person name="Makova K.D."/>
            <person name="Miller W."/>
            <person name="Milosavljevic A."/>
            <person name="Palermo R.E."/>
            <person name="Siepel A."/>
            <person name="Sikela J.M."/>
            <person name="Attaway T."/>
            <person name="Bell S."/>
            <person name="Bernard K.E."/>
            <person name="Buhay C.J."/>
            <person name="Chandrabose M.N."/>
            <person name="Dao M."/>
            <person name="Davis C."/>
            <person name="Delehaunty K.D."/>
            <person name="Ding Y."/>
            <person name="Dinh H.H."/>
            <person name="Dugan-Rocha S."/>
            <person name="Fulton L.A."/>
            <person name="Gabisi R.A."/>
            <person name="Garner T.T."/>
            <person name="Godfrey J."/>
            <person name="Hawes A.C."/>
            <person name="Hernandez J."/>
            <person name="Hines S."/>
            <person name="Holder M."/>
            <person name="Hume J."/>
            <person name="Jhangiani S.N."/>
            <person name="Joshi V."/>
            <person name="Khan Z.M."/>
            <person name="Kirkness E.F."/>
            <person name="Cree A."/>
            <person name="Fowler R.G."/>
            <person name="Lee S."/>
            <person name="Lewis L.R."/>
            <person name="Li Z."/>
            <person name="Liu Y.-S."/>
            <person name="Moore S.M."/>
            <person name="Muzny D."/>
            <person name="Nazareth L.V."/>
            <person name="Ngo D.N."/>
            <person name="Okwuonu G.O."/>
            <person name="Pai G."/>
            <person name="Parker D."/>
            <person name="Paul H.A."/>
            <person name="Pfannkoch C."/>
            <person name="Pohl C.S."/>
            <person name="Rogers Y.-H.C."/>
            <person name="Ruiz S.J."/>
            <person name="Sabo A."/>
            <person name="Santibanez J."/>
            <person name="Schneider B.W."/>
            <person name="Smith S.M."/>
            <person name="Sodergren E."/>
            <person name="Svatek A.F."/>
            <person name="Utterback T.R."/>
            <person name="Vattathil S."/>
            <person name="Warren W."/>
            <person name="White C.S."/>
            <person name="Chinwalla A.T."/>
            <person name="Feng Y."/>
            <person name="Halpern A.L."/>
            <person name="Hillier L.W."/>
            <person name="Huang X."/>
            <person name="Minx P."/>
            <person name="Nelson J.O."/>
            <person name="Pepin K.H."/>
            <person name="Qin X."/>
            <person name="Sutton G.G."/>
            <person name="Venter E."/>
            <person name="Walenz B.P."/>
            <person name="Wallis J.W."/>
            <person name="Worley K.C."/>
            <person name="Yang S.-P."/>
            <person name="Jones S.M."/>
            <person name="Marra M.A."/>
            <person name="Rocchi M."/>
            <person name="Schein J.E."/>
            <person name="Baertsch R."/>
            <person name="Clarke L."/>
            <person name="Csuros M."/>
            <person name="Glasscock J."/>
            <person name="Harris R.A."/>
            <person name="Havlak P."/>
            <person name="Jackson A.R."/>
            <person name="Jiang H."/>
            <person name="Liu Y."/>
            <person name="Messina D.N."/>
            <person name="Shen Y."/>
            <person name="Song H.X.-Z."/>
            <person name="Wylie T."/>
            <person name="Zhang L."/>
            <person name="Birney E."/>
            <person name="Han K."/>
            <person name="Konkel M.K."/>
            <person name="Lee J."/>
            <person name="Smit A.F.A."/>
            <person name="Ullmer B."/>
            <person name="Wang H."/>
            <person name="Xing J."/>
            <person name="Burhans R."/>
            <person name="Cheng Z."/>
            <person name="Karro J.E."/>
            <person name="Ma J."/>
            <person name="Raney B."/>
            <person name="She X."/>
            <person name="Cox M.J."/>
            <person name="Demuth J.P."/>
            <person name="Dumas L.J."/>
            <person name="Han S.-G."/>
            <person name="Hopkins J."/>
            <person name="Karimpour-Fard A."/>
            <person name="Kim Y.H."/>
            <person name="Pollack J.R."/>
            <person name="Vinar T."/>
            <person name="Addo-Quaye C."/>
            <person name="Degenhardt J."/>
            <person name="Denby A."/>
            <person name="Hubisz M.J."/>
            <person name="Indap A."/>
            <person name="Kosiol C."/>
            <person name="Lahn B.T."/>
            <person name="Lawson H.A."/>
            <person name="Marklein A."/>
            <person name="Nielsen R."/>
            <person name="Vallender E.J."/>
            <person name="Clark A.G."/>
            <person name="Ferguson B."/>
            <person name="Hernandez R.D."/>
            <person name="Hirani K."/>
            <person name="Kehrer-Sawatzki H."/>
            <person name="Kolb J."/>
            <person name="Patil S."/>
            <person name="Pu L.-L."/>
            <person name="Ren Y."/>
            <person name="Smith D.G."/>
            <person name="Wheeler D.A."/>
            <person name="Schenck I."/>
            <person name="Ball E.V."/>
            <person name="Chen R."/>
            <person name="Cooper D.N."/>
            <person name="Giardine B."/>
            <person name="Hsu F."/>
            <person name="Kent W.J."/>
            <person name="Lesk A."/>
            <person name="Nelson D.L."/>
            <person name="O'brien W.E."/>
            <person name="Pruefer K."/>
            <person name="Stenson P.D."/>
            <person name="Wallace J.C."/>
            <person name="Ke H."/>
            <person name="Liu X.-M."/>
            <person name="Wang P."/>
            <person name="Xiang A.P."/>
            <person name="Yang F."/>
            <person name="Barber G.P."/>
            <person name="Haussler D."/>
            <person name="Karolchik D."/>
            <person name="Kern A.D."/>
            <person name="Kuhn R.M."/>
            <person name="Smith K.E."/>
            <person name="Zwieg A.S."/>
        </authorList>
    </citation>
    <scope>NUCLEOTIDE SEQUENCE [LARGE SCALE GENOMIC DNA]</scope>
    <source>
        <strain evidence="3">17573</strain>
    </source>
</reference>
<dbReference type="ExpressionAtlas" id="F6YAQ8">
    <property type="expression patterns" value="baseline"/>
</dbReference>
<dbReference type="GO" id="GO:0071944">
    <property type="term" value="C:cell periphery"/>
    <property type="evidence" value="ECO:0007669"/>
    <property type="project" value="Ensembl"/>
</dbReference>
<reference evidence="2" key="3">
    <citation type="submission" date="2025-08" db="UniProtKB">
        <authorList>
            <consortium name="Ensembl"/>
        </authorList>
    </citation>
    <scope>IDENTIFICATION</scope>
    <source>
        <strain evidence="2">17573</strain>
    </source>
</reference>
<dbReference type="Bgee" id="ENSMMUG00000009691">
    <property type="expression patterns" value="Expressed in adipose tissue and 20 other cell types or tissues"/>
</dbReference>
<dbReference type="FunCoup" id="F6YAQ8">
    <property type="interactions" value="26"/>
</dbReference>
<dbReference type="InterPro" id="IPR031528">
    <property type="entry name" value="C4orf19"/>
</dbReference>